<keyword evidence="3" id="KW-0645">Protease</keyword>
<reference evidence="3 4" key="1">
    <citation type="journal article" date="2015" name="J. Biotechnol.">
        <title>Complete genome sequence of a malodorant-producing acetogen, Clostridium scatologenes ATCC 25775(T).</title>
        <authorList>
            <person name="Zhu Z."/>
            <person name="Guo T."/>
            <person name="Zheng H."/>
            <person name="Song T."/>
            <person name="Ouyang P."/>
            <person name="Xie J."/>
        </authorList>
    </citation>
    <scope>NUCLEOTIDE SEQUENCE [LARGE SCALE GENOMIC DNA]</scope>
    <source>
        <strain evidence="3 4">ATCC 25775</strain>
    </source>
</reference>
<dbReference type="GO" id="GO:0006508">
    <property type="term" value="P:proteolysis"/>
    <property type="evidence" value="ECO:0007669"/>
    <property type="project" value="UniProtKB-KW"/>
</dbReference>
<protein>
    <submittedName>
        <fullName evidence="3">CAAX amino terminal protease family protein</fullName>
    </submittedName>
</protein>
<dbReference type="PANTHER" id="PTHR36435:SF1">
    <property type="entry name" value="CAAX AMINO TERMINAL PROTEASE FAMILY PROTEIN"/>
    <property type="match status" value="1"/>
</dbReference>
<dbReference type="KEGG" id="csq:CSCA_1603"/>
<accession>A0A0E3M5Z1</accession>
<keyword evidence="3" id="KW-0378">Hydrolase</keyword>
<keyword evidence="1" id="KW-0472">Membrane</keyword>
<dbReference type="InterPro" id="IPR052710">
    <property type="entry name" value="CAAX_protease"/>
</dbReference>
<keyword evidence="4" id="KW-1185">Reference proteome</keyword>
<evidence type="ECO:0000256" key="1">
    <source>
        <dbReference type="SAM" id="Phobius"/>
    </source>
</evidence>
<gene>
    <name evidence="3" type="ORF">CSCA_1603</name>
</gene>
<feature type="transmembrane region" description="Helical" evidence="1">
    <location>
        <begin position="106"/>
        <end position="124"/>
    </location>
</feature>
<name>A0A0E3M5Z1_CLOSL</name>
<dbReference type="EMBL" id="CP009933">
    <property type="protein sequence ID" value="AKA68728.1"/>
    <property type="molecule type" value="Genomic_DNA"/>
</dbReference>
<dbReference type="STRING" id="1548.CSCA_1603"/>
<dbReference type="Proteomes" id="UP000033115">
    <property type="component" value="Chromosome"/>
</dbReference>
<keyword evidence="1" id="KW-0812">Transmembrane</keyword>
<dbReference type="HOGENOM" id="CLU_144658_0_0_9"/>
<dbReference type="GO" id="GO:0080120">
    <property type="term" value="P:CAAX-box protein maturation"/>
    <property type="evidence" value="ECO:0007669"/>
    <property type="project" value="UniProtKB-ARBA"/>
</dbReference>
<dbReference type="GO" id="GO:0004175">
    <property type="term" value="F:endopeptidase activity"/>
    <property type="evidence" value="ECO:0007669"/>
    <property type="project" value="UniProtKB-ARBA"/>
</dbReference>
<organism evidence="3 4">
    <name type="scientific">Clostridium scatologenes</name>
    <dbReference type="NCBI Taxonomy" id="1548"/>
    <lineage>
        <taxon>Bacteria</taxon>
        <taxon>Bacillati</taxon>
        <taxon>Bacillota</taxon>
        <taxon>Clostridia</taxon>
        <taxon>Eubacteriales</taxon>
        <taxon>Clostridiaceae</taxon>
        <taxon>Clostridium</taxon>
    </lineage>
</organism>
<dbReference type="PANTHER" id="PTHR36435">
    <property type="entry name" value="SLR1288 PROTEIN"/>
    <property type="match status" value="1"/>
</dbReference>
<dbReference type="Pfam" id="PF02517">
    <property type="entry name" value="Rce1-like"/>
    <property type="match status" value="1"/>
</dbReference>
<dbReference type="InterPro" id="IPR003675">
    <property type="entry name" value="Rce1/LyrA-like_dom"/>
</dbReference>
<feature type="domain" description="CAAX prenyl protease 2/Lysostaphin resistance protein A-like" evidence="2">
    <location>
        <begin position="2"/>
        <end position="86"/>
    </location>
</feature>
<dbReference type="AlphaFoldDB" id="A0A0E3M5Z1"/>
<evidence type="ECO:0000259" key="2">
    <source>
        <dbReference type="Pfam" id="PF02517"/>
    </source>
</evidence>
<keyword evidence="1" id="KW-1133">Transmembrane helix</keyword>
<sequence length="132" mass="15103">MFLIVYNCAIGPIIEEFVFRGVILGGLLKGYDSKIAVFISSILFGLLHFNIYQFIIAFSLGLLLGYIYTRTRSIYLCILMHVLNNSLSNIPNYYYLKYAQLLNYNVIYISLFTVIGLIIILLAFRGLTPKIK</sequence>
<feature type="transmembrane region" description="Helical" evidence="1">
    <location>
        <begin position="74"/>
        <end position="94"/>
    </location>
</feature>
<dbReference type="RefSeq" id="WP_029159316.1">
    <property type="nucleotide sequence ID" value="NZ_CP009933.1"/>
</dbReference>
<evidence type="ECO:0000313" key="3">
    <source>
        <dbReference type="EMBL" id="AKA68728.1"/>
    </source>
</evidence>
<proteinExistence type="predicted"/>
<feature type="transmembrane region" description="Helical" evidence="1">
    <location>
        <begin position="35"/>
        <end position="67"/>
    </location>
</feature>
<evidence type="ECO:0000313" key="4">
    <source>
        <dbReference type="Proteomes" id="UP000033115"/>
    </source>
</evidence>